<keyword evidence="3" id="KW-0175">Coiled coil</keyword>
<dbReference type="EMBL" id="HBEM01004740">
    <property type="protein sequence ID" value="CAD8434973.1"/>
    <property type="molecule type" value="Transcribed_RNA"/>
</dbReference>
<evidence type="ECO:0000259" key="5">
    <source>
        <dbReference type="SMART" id="SM00322"/>
    </source>
</evidence>
<dbReference type="InterPro" id="IPR055256">
    <property type="entry name" value="KH_1_KHDC4/BBP-like"/>
</dbReference>
<feature type="region of interest" description="Disordered" evidence="4">
    <location>
        <begin position="191"/>
        <end position="210"/>
    </location>
</feature>
<evidence type="ECO:0000256" key="4">
    <source>
        <dbReference type="SAM" id="MobiDB-lite"/>
    </source>
</evidence>
<feature type="compositionally biased region" description="Basic and acidic residues" evidence="4">
    <location>
        <begin position="572"/>
        <end position="581"/>
    </location>
</feature>
<feature type="coiled-coil region" evidence="3">
    <location>
        <begin position="259"/>
        <end position="286"/>
    </location>
</feature>
<dbReference type="PROSITE" id="PS50084">
    <property type="entry name" value="KH_TYPE_1"/>
    <property type="match status" value="3"/>
</dbReference>
<dbReference type="InterPro" id="IPR004088">
    <property type="entry name" value="KH_dom_type_1"/>
</dbReference>
<feature type="region of interest" description="Disordered" evidence="4">
    <location>
        <begin position="43"/>
        <end position="65"/>
    </location>
</feature>
<protein>
    <recommendedName>
        <fullName evidence="5">K Homology domain-containing protein</fullName>
    </recommendedName>
</protein>
<feature type="compositionally biased region" description="Polar residues" evidence="4">
    <location>
        <begin position="7"/>
        <end position="21"/>
    </location>
</feature>
<dbReference type="CDD" id="cd00105">
    <property type="entry name" value="KH-I"/>
    <property type="match status" value="1"/>
</dbReference>
<feature type="region of interest" description="Disordered" evidence="4">
    <location>
        <begin position="1"/>
        <end position="21"/>
    </location>
</feature>
<feature type="compositionally biased region" description="Low complexity" evidence="4">
    <location>
        <begin position="498"/>
        <end position="541"/>
    </location>
</feature>
<feature type="region of interest" description="Disordered" evidence="4">
    <location>
        <begin position="329"/>
        <end position="348"/>
    </location>
</feature>
<dbReference type="InterPro" id="IPR004087">
    <property type="entry name" value="KH_dom"/>
</dbReference>
<evidence type="ECO:0000256" key="1">
    <source>
        <dbReference type="ARBA" id="ARBA00022737"/>
    </source>
</evidence>
<organism evidence="6">
    <name type="scientific">Amorphochlora amoebiformis</name>
    <dbReference type="NCBI Taxonomy" id="1561963"/>
    <lineage>
        <taxon>Eukaryota</taxon>
        <taxon>Sar</taxon>
        <taxon>Rhizaria</taxon>
        <taxon>Cercozoa</taxon>
        <taxon>Chlorarachniophyceae</taxon>
        <taxon>Amorphochlora</taxon>
    </lineage>
</organism>
<dbReference type="Pfam" id="PF00013">
    <property type="entry name" value="KH_1"/>
    <property type="match status" value="2"/>
</dbReference>
<sequence length="581" mass="63456">MSRWGVQANSGGTSEAKSSNMDDIIAEARRKAQAIASKISLNLSNKPRVPPGGSSQYPVSSGAMHGEKRKKKIEIPVQDHPDINFLGLLIGPQGKTIKELSEKSGAKFMIRGRGSSKDGNDEDPDAPLYVLIISDTDEQMEVASRMINELLFDRDKLYAKKREQLSQMGSGQGGTLDMPASLYDEKVTADFDMRPPRHGPRGAGLGYNKSKDIRIPNDKVGLVIGRGGETIKSLQADTGARIQIAKDVQPGSPNRVVTLSGSEEQIDHAEREVSKLIESRTRQSEQRTYSQASKVIEIPQDKVGLLIGKGGETIRNLQQTTGCRIQVTRDSEADQNAHTRSVNLQGTDRQMAHAETEIENLMNQQPQPPPQQHPAPGYSSYNYPSYPSYPYPSYPPNYSGYSYYGGGGYRAPPGGTRGPQGDQRGPPVRSHDARSPHGHPGGPPGLRGHDAGMERRDERDGKGGEKHDRSDQNGQNGKEAEGKEGGGSVKNTEGYGGYPPQYQQYPQYGAYGYHQGYPGYNQYGYGYPYYQQQQQQQNYQHTAAPGQKRHPDGSPGEGSTENAGYPGAEGAADPRSKRQRV</sequence>
<evidence type="ECO:0000313" key="6">
    <source>
        <dbReference type="EMBL" id="CAD8434973.1"/>
    </source>
</evidence>
<evidence type="ECO:0000256" key="2">
    <source>
        <dbReference type="PROSITE-ProRule" id="PRU00117"/>
    </source>
</evidence>
<keyword evidence="1" id="KW-0677">Repeat</keyword>
<dbReference type="PANTHER" id="PTHR10288">
    <property type="entry name" value="KH DOMAIN CONTAINING RNA BINDING PROTEIN"/>
    <property type="match status" value="1"/>
</dbReference>
<evidence type="ECO:0000256" key="3">
    <source>
        <dbReference type="SAM" id="Coils"/>
    </source>
</evidence>
<dbReference type="Pfam" id="PF22675">
    <property type="entry name" value="KH-I_KHDC4-BBP"/>
    <property type="match status" value="1"/>
</dbReference>
<keyword evidence="2" id="KW-0694">RNA-binding</keyword>
<proteinExistence type="predicted"/>
<dbReference type="InterPro" id="IPR036612">
    <property type="entry name" value="KH_dom_type_1_sf"/>
</dbReference>
<feature type="domain" description="K Homology" evidence="5">
    <location>
        <begin position="290"/>
        <end position="363"/>
    </location>
</feature>
<feature type="region of interest" description="Disordered" evidence="4">
    <location>
        <begin position="410"/>
        <end position="581"/>
    </location>
</feature>
<gene>
    <name evidence="6" type="ORF">LAMO00422_LOCUS3327</name>
</gene>
<dbReference type="AlphaFoldDB" id="A0A7S0CV23"/>
<dbReference type="SMART" id="SM00322">
    <property type="entry name" value="KH"/>
    <property type="match status" value="3"/>
</dbReference>
<dbReference type="SUPFAM" id="SSF54791">
    <property type="entry name" value="Eukaryotic type KH-domain (KH-domain type I)"/>
    <property type="match status" value="3"/>
</dbReference>
<accession>A0A7S0CV23</accession>
<feature type="compositionally biased region" description="Basic and acidic residues" evidence="4">
    <location>
        <begin position="447"/>
        <end position="471"/>
    </location>
</feature>
<feature type="domain" description="K Homology" evidence="5">
    <location>
        <begin position="207"/>
        <end position="278"/>
    </location>
</feature>
<reference evidence="6" key="1">
    <citation type="submission" date="2021-01" db="EMBL/GenBank/DDBJ databases">
        <authorList>
            <person name="Corre E."/>
            <person name="Pelletier E."/>
            <person name="Niang G."/>
            <person name="Scheremetjew M."/>
            <person name="Finn R."/>
            <person name="Kale V."/>
            <person name="Holt S."/>
            <person name="Cochrane G."/>
            <person name="Meng A."/>
            <person name="Brown T."/>
            <person name="Cohen L."/>
        </authorList>
    </citation>
    <scope>NUCLEOTIDE SEQUENCE</scope>
    <source>
        <strain evidence="6">CCMP2058</strain>
    </source>
</reference>
<dbReference type="GO" id="GO:0003723">
    <property type="term" value="F:RNA binding"/>
    <property type="evidence" value="ECO:0007669"/>
    <property type="project" value="UniProtKB-UniRule"/>
</dbReference>
<feature type="compositionally biased region" description="Polar residues" evidence="4">
    <location>
        <begin position="338"/>
        <end position="348"/>
    </location>
</feature>
<name>A0A7S0CV23_9EUKA</name>
<dbReference type="Gene3D" id="3.30.1370.10">
    <property type="entry name" value="K Homology domain, type 1"/>
    <property type="match status" value="3"/>
</dbReference>
<feature type="domain" description="K Homology" evidence="5">
    <location>
        <begin position="67"/>
        <end position="152"/>
    </location>
</feature>